<dbReference type="AlphaFoldDB" id="A0A8S3R4Q0"/>
<accession>A0A8S3R4Q0</accession>
<keyword evidence="4" id="KW-1185">Reference proteome</keyword>
<dbReference type="OrthoDB" id="10526637at2759"/>
<keyword evidence="2" id="KW-0812">Transmembrane</keyword>
<dbReference type="EMBL" id="CAJPWZ010000937">
    <property type="protein sequence ID" value="CAG2204080.1"/>
    <property type="molecule type" value="Genomic_DNA"/>
</dbReference>
<evidence type="ECO:0000313" key="3">
    <source>
        <dbReference type="EMBL" id="CAG2204080.1"/>
    </source>
</evidence>
<reference evidence="3" key="1">
    <citation type="submission" date="2021-03" db="EMBL/GenBank/DDBJ databases">
        <authorList>
            <person name="Bekaert M."/>
        </authorList>
    </citation>
    <scope>NUCLEOTIDE SEQUENCE</scope>
</reference>
<comment type="caution">
    <text evidence="3">The sequence shown here is derived from an EMBL/GenBank/DDBJ whole genome shotgun (WGS) entry which is preliminary data.</text>
</comment>
<feature type="transmembrane region" description="Helical" evidence="2">
    <location>
        <begin position="6"/>
        <end position="28"/>
    </location>
</feature>
<gene>
    <name evidence="3" type="ORF">MEDL_18580</name>
</gene>
<dbReference type="Proteomes" id="UP000683360">
    <property type="component" value="Unassembled WGS sequence"/>
</dbReference>
<name>A0A8S3R4Q0_MYTED</name>
<feature type="region of interest" description="Disordered" evidence="1">
    <location>
        <begin position="87"/>
        <end position="130"/>
    </location>
</feature>
<protein>
    <submittedName>
        <fullName evidence="3">Uncharacterized protein</fullName>
    </submittedName>
</protein>
<organism evidence="3 4">
    <name type="scientific">Mytilus edulis</name>
    <name type="common">Blue mussel</name>
    <dbReference type="NCBI Taxonomy" id="6550"/>
    <lineage>
        <taxon>Eukaryota</taxon>
        <taxon>Metazoa</taxon>
        <taxon>Spiralia</taxon>
        <taxon>Lophotrochozoa</taxon>
        <taxon>Mollusca</taxon>
        <taxon>Bivalvia</taxon>
        <taxon>Autobranchia</taxon>
        <taxon>Pteriomorphia</taxon>
        <taxon>Mytilida</taxon>
        <taxon>Mytiloidea</taxon>
        <taxon>Mytilidae</taxon>
        <taxon>Mytilinae</taxon>
        <taxon>Mytilus</taxon>
    </lineage>
</organism>
<evidence type="ECO:0000256" key="1">
    <source>
        <dbReference type="SAM" id="MobiDB-lite"/>
    </source>
</evidence>
<keyword evidence="2" id="KW-0472">Membrane</keyword>
<evidence type="ECO:0000313" key="4">
    <source>
        <dbReference type="Proteomes" id="UP000683360"/>
    </source>
</evidence>
<sequence length="177" mass="19322">MSNGSTESIVIVVVAILFLFSLMGYCCIKAACARRASSNLNTIEDTSVWTLPPAYSDLSQHLPPSYSQACHVIDYTRSEDNIVDGQTNPGFEIQPNDTDSYSSSITEFSSVQNEDTAPENTAQNEGTLPPTYSNLSLRQLPPSYSQACIVADRQSLDSTIDIDRRSLGSISEEEIVL</sequence>
<proteinExistence type="predicted"/>
<evidence type="ECO:0000256" key="2">
    <source>
        <dbReference type="SAM" id="Phobius"/>
    </source>
</evidence>
<keyword evidence="2" id="KW-1133">Transmembrane helix</keyword>